<dbReference type="InterPro" id="IPR056884">
    <property type="entry name" value="NPHP3-like_N"/>
</dbReference>
<keyword evidence="2" id="KW-0175">Coiled coil</keyword>
<keyword evidence="5" id="KW-1185">Reference proteome</keyword>
<dbReference type="Pfam" id="PF24883">
    <property type="entry name" value="NPHP3_N"/>
    <property type="match status" value="1"/>
</dbReference>
<sequence length="502" mass="55682">MLPPKPTLSKWIDENHPSTFIDFKDSSFRMVSSLSGKAESEMAALFSKLDDSKETLSSFKTAFDSAIETGIQLGGAVGDVAKVASGAVSSMKDIADKLVQSVDAIANVHPIVKVSWMIVSAGYKLAKDVNETGQGFKDLAKDYGDVLPKLQLYLEMDITAIENDMTKCTLLGNSVKELLACTNELVVIYLKHSKESNSAKGLSSKLGKAWNIGTDKKTLEELKQRLQRTQEELQTHLAMVTGAVILETKSVVDRMENKQDAYHDDIAKRLESVKNALIAKNVVPTKTDDEILLELVAYLKPVKYNPEARQLCGRKWITSRVASWFQGTDQDNGNADSDSDTEDSSEKERQIFWLIANPGCGKSTMTEMIVKRLKTEEHAYLAVFYFAHMTRNSPFQCIQSIAYQLALQDTDVRRAMLAACDSNKEWFQCADSEPALYELFHTLIVKPLGCKPTIICLDALDECYSATRAEFAAIIESPISVKVSAAQLNFSSMKMTQKIMLT</sequence>
<evidence type="ECO:0000259" key="3">
    <source>
        <dbReference type="Pfam" id="PF24883"/>
    </source>
</evidence>
<gene>
    <name evidence="4" type="ORF">BCR33DRAFT_82252</name>
</gene>
<comment type="caution">
    <text evidence="4">The sequence shown here is derived from an EMBL/GenBank/DDBJ whole genome shotgun (WGS) entry which is preliminary data.</text>
</comment>
<organism evidence="4 5">
    <name type="scientific">Rhizoclosmatium globosum</name>
    <dbReference type="NCBI Taxonomy" id="329046"/>
    <lineage>
        <taxon>Eukaryota</taxon>
        <taxon>Fungi</taxon>
        <taxon>Fungi incertae sedis</taxon>
        <taxon>Chytridiomycota</taxon>
        <taxon>Chytridiomycota incertae sedis</taxon>
        <taxon>Chytridiomycetes</taxon>
        <taxon>Chytridiales</taxon>
        <taxon>Chytriomycetaceae</taxon>
        <taxon>Rhizoclosmatium</taxon>
    </lineage>
</organism>
<accession>A0A1Y2AT61</accession>
<feature type="coiled-coil region" evidence="2">
    <location>
        <begin position="212"/>
        <end position="239"/>
    </location>
</feature>
<name>A0A1Y2AT61_9FUNG</name>
<dbReference type="EMBL" id="MCGO01000130">
    <property type="protein sequence ID" value="ORY25387.1"/>
    <property type="molecule type" value="Genomic_DNA"/>
</dbReference>
<evidence type="ECO:0000256" key="1">
    <source>
        <dbReference type="ARBA" id="ARBA00022737"/>
    </source>
</evidence>
<dbReference type="InterPro" id="IPR027417">
    <property type="entry name" value="P-loop_NTPase"/>
</dbReference>
<dbReference type="Proteomes" id="UP000193642">
    <property type="component" value="Unassembled WGS sequence"/>
</dbReference>
<evidence type="ECO:0000313" key="5">
    <source>
        <dbReference type="Proteomes" id="UP000193642"/>
    </source>
</evidence>
<protein>
    <recommendedName>
        <fullName evidence="3">Nephrocystin 3-like N-terminal domain-containing protein</fullName>
    </recommendedName>
</protein>
<proteinExistence type="predicted"/>
<dbReference type="PANTHER" id="PTHR10039">
    <property type="entry name" value="AMELOGENIN"/>
    <property type="match status" value="1"/>
</dbReference>
<reference evidence="4 5" key="1">
    <citation type="submission" date="2016-07" db="EMBL/GenBank/DDBJ databases">
        <title>Pervasive Adenine N6-methylation of Active Genes in Fungi.</title>
        <authorList>
            <consortium name="DOE Joint Genome Institute"/>
            <person name="Mondo S.J."/>
            <person name="Dannebaum R.O."/>
            <person name="Kuo R.C."/>
            <person name="Labutti K."/>
            <person name="Haridas S."/>
            <person name="Kuo A."/>
            <person name="Salamov A."/>
            <person name="Ahrendt S.R."/>
            <person name="Lipzen A."/>
            <person name="Sullivan W."/>
            <person name="Andreopoulos W.B."/>
            <person name="Clum A."/>
            <person name="Lindquist E."/>
            <person name="Daum C."/>
            <person name="Ramamoorthy G.K."/>
            <person name="Gryganskyi A."/>
            <person name="Culley D."/>
            <person name="Magnuson J.K."/>
            <person name="James T.Y."/>
            <person name="O'Malley M.A."/>
            <person name="Stajich J.E."/>
            <person name="Spatafora J.W."/>
            <person name="Visel A."/>
            <person name="Grigoriev I.V."/>
        </authorList>
    </citation>
    <scope>NUCLEOTIDE SEQUENCE [LARGE SCALE GENOMIC DNA]</scope>
    <source>
        <strain evidence="4 5">JEL800</strain>
    </source>
</reference>
<dbReference type="OrthoDB" id="3027122at2759"/>
<dbReference type="AlphaFoldDB" id="A0A1Y2AT61"/>
<dbReference type="Gene3D" id="3.40.50.300">
    <property type="entry name" value="P-loop containing nucleotide triphosphate hydrolases"/>
    <property type="match status" value="1"/>
</dbReference>
<feature type="domain" description="Nephrocystin 3-like N-terminal" evidence="3">
    <location>
        <begin position="345"/>
        <end position="478"/>
    </location>
</feature>
<evidence type="ECO:0000256" key="2">
    <source>
        <dbReference type="SAM" id="Coils"/>
    </source>
</evidence>
<keyword evidence="1" id="KW-0677">Repeat</keyword>
<evidence type="ECO:0000313" key="4">
    <source>
        <dbReference type="EMBL" id="ORY25387.1"/>
    </source>
</evidence>